<organism evidence="1 2">
    <name type="scientific">Manihot esculenta</name>
    <name type="common">Cassava</name>
    <name type="synonym">Jatropha manihot</name>
    <dbReference type="NCBI Taxonomy" id="3983"/>
    <lineage>
        <taxon>Eukaryota</taxon>
        <taxon>Viridiplantae</taxon>
        <taxon>Streptophyta</taxon>
        <taxon>Embryophyta</taxon>
        <taxon>Tracheophyta</taxon>
        <taxon>Spermatophyta</taxon>
        <taxon>Magnoliopsida</taxon>
        <taxon>eudicotyledons</taxon>
        <taxon>Gunneridae</taxon>
        <taxon>Pentapetalae</taxon>
        <taxon>rosids</taxon>
        <taxon>fabids</taxon>
        <taxon>Malpighiales</taxon>
        <taxon>Euphorbiaceae</taxon>
        <taxon>Crotonoideae</taxon>
        <taxon>Manihoteae</taxon>
        <taxon>Manihot</taxon>
    </lineage>
</organism>
<comment type="caution">
    <text evidence="1">The sequence shown here is derived from an EMBL/GenBank/DDBJ whole genome shotgun (WGS) entry which is preliminary data.</text>
</comment>
<dbReference type="Proteomes" id="UP000091857">
    <property type="component" value="Chromosome 4"/>
</dbReference>
<accession>A0ACB7HV20</accession>
<name>A0ACB7HV20_MANES</name>
<protein>
    <submittedName>
        <fullName evidence="1">Uncharacterized protein</fullName>
    </submittedName>
</protein>
<evidence type="ECO:0000313" key="2">
    <source>
        <dbReference type="Proteomes" id="UP000091857"/>
    </source>
</evidence>
<evidence type="ECO:0000313" key="1">
    <source>
        <dbReference type="EMBL" id="KAG8656503.1"/>
    </source>
</evidence>
<sequence length="214" mass="25005">MASNVHHPKIEDSFHDEGSAEEDQDKYQEDLVKKYGEQFAESDGFEYDYWPVTMNWLGLGQRIHLEEDARYAEQVKEALDFAIRKQNEKGANLEVDKILIATGFLPFLYYITFRAKNLTTEETREYQTRVVWDPFTRSDADANVELFRFRKDKKRQSFIEPRRLILHRRAHTPMSLELRVMINGSMKKLGVGKFTLLCLQPSSSLIPLYTSLCG</sequence>
<proteinExistence type="predicted"/>
<reference evidence="2" key="1">
    <citation type="journal article" date="2016" name="Nat. Biotechnol.">
        <title>Sequencing wild and cultivated cassava and related species reveals extensive interspecific hybridization and genetic diversity.</title>
        <authorList>
            <person name="Bredeson J.V."/>
            <person name="Lyons J.B."/>
            <person name="Prochnik S.E."/>
            <person name="Wu G.A."/>
            <person name="Ha C.M."/>
            <person name="Edsinger-Gonzales E."/>
            <person name="Grimwood J."/>
            <person name="Schmutz J."/>
            <person name="Rabbi I.Y."/>
            <person name="Egesi C."/>
            <person name="Nauluvula P."/>
            <person name="Lebot V."/>
            <person name="Ndunguru J."/>
            <person name="Mkamilo G."/>
            <person name="Bart R.S."/>
            <person name="Setter T.L."/>
            <person name="Gleadow R.M."/>
            <person name="Kulakow P."/>
            <person name="Ferguson M.E."/>
            <person name="Rounsley S."/>
            <person name="Rokhsar D.S."/>
        </authorList>
    </citation>
    <scope>NUCLEOTIDE SEQUENCE [LARGE SCALE GENOMIC DNA]</scope>
    <source>
        <strain evidence="2">cv. AM560-2</strain>
    </source>
</reference>
<gene>
    <name evidence="1" type="ORF">MANES_04G143866v8</name>
</gene>
<keyword evidence="2" id="KW-1185">Reference proteome</keyword>
<dbReference type="EMBL" id="CM004390">
    <property type="protein sequence ID" value="KAG8656503.1"/>
    <property type="molecule type" value="Genomic_DNA"/>
</dbReference>